<dbReference type="EMBL" id="UGNW01000001">
    <property type="protein sequence ID" value="STX30918.1"/>
    <property type="molecule type" value="Genomic_DNA"/>
</dbReference>
<keyword evidence="3" id="KW-0378">Hydrolase</keyword>
<evidence type="ECO:0000313" key="3">
    <source>
        <dbReference type="EMBL" id="STX30918.1"/>
    </source>
</evidence>
<protein>
    <submittedName>
        <fullName evidence="2 3">Alpha/beta hydrolase family</fullName>
    </submittedName>
</protein>
<dbReference type="Proteomes" id="UP000054735">
    <property type="component" value="Unassembled WGS sequence"/>
</dbReference>
<dbReference type="STRING" id="28083.Lbir_2968"/>
<reference evidence="3 5" key="2">
    <citation type="submission" date="2018-06" db="EMBL/GenBank/DDBJ databases">
        <authorList>
            <consortium name="Pathogen Informatics"/>
            <person name="Doyle S."/>
        </authorList>
    </citation>
    <scope>NUCLEOTIDE SEQUENCE [LARGE SCALE GENOMIC DNA]</scope>
    <source>
        <strain evidence="3 5">NCTC12437</strain>
    </source>
</reference>
<dbReference type="SUPFAM" id="SSF53474">
    <property type="entry name" value="alpha/beta-Hydrolases"/>
    <property type="match status" value="1"/>
</dbReference>
<dbReference type="Gene3D" id="3.40.50.1820">
    <property type="entry name" value="alpha/beta hydrolase"/>
    <property type="match status" value="1"/>
</dbReference>
<gene>
    <name evidence="2" type="ORF">Lbir_2968</name>
    <name evidence="3" type="ORF">NCTC12437_00685</name>
</gene>
<name>A0A378I6T7_9GAMM</name>
<dbReference type="InterPro" id="IPR029058">
    <property type="entry name" value="AB_hydrolase_fold"/>
</dbReference>
<dbReference type="RefSeq" id="WP_058524934.1">
    <property type="nucleotide sequence ID" value="NZ_CAAAHV010000010.1"/>
</dbReference>
<accession>A0A378I6T7</accession>
<dbReference type="AlphaFoldDB" id="A0A378I6T7"/>
<proteinExistence type="predicted"/>
<feature type="domain" description="Serine aminopeptidase S33" evidence="1">
    <location>
        <begin position="134"/>
        <end position="297"/>
    </location>
</feature>
<dbReference type="GO" id="GO:0016787">
    <property type="term" value="F:hydrolase activity"/>
    <property type="evidence" value="ECO:0007669"/>
    <property type="project" value="UniProtKB-KW"/>
</dbReference>
<evidence type="ECO:0000313" key="2">
    <source>
        <dbReference type="EMBL" id="KTC68366.1"/>
    </source>
</evidence>
<evidence type="ECO:0000313" key="4">
    <source>
        <dbReference type="Proteomes" id="UP000054735"/>
    </source>
</evidence>
<dbReference type="Proteomes" id="UP000255066">
    <property type="component" value="Unassembled WGS sequence"/>
</dbReference>
<evidence type="ECO:0000313" key="5">
    <source>
        <dbReference type="Proteomes" id="UP000255066"/>
    </source>
</evidence>
<dbReference type="InterPro" id="IPR022742">
    <property type="entry name" value="Hydrolase_4"/>
</dbReference>
<sequence>MLDTREQFGFFQSQHRTHNQTVVSHIIIPASVEHRYENSNQSKALRNALYIKSYESNGSDQNPVVFFHGGPEIVNQEQFSIMQSYFTQRGHTFYIPEIEGSAMYARAGMLPTGFEPGLIPPGLKLLELQQLGGTGLNEFTRNYADDIKDVLDEISRRHPDKKIDVITHSLGGHHLLRSLQHYPDLSQKINGICNVAGTVDIGANRFINTLKNTPRSIFELRLEIESIRFVKSCANENQDGPRIDRNSNPSVDQHMNGQLSVLYGNTTCFPPILFLHATDDQNVFFQGSLSLQQKMQQNGCIAHGLYFSSGGHQFIKNEGDPEVRVRALEAMEDFFQQPAKKIESDISQLQYEDVLTEHLHFLEDKESYLNNFYEGNPKAQRPAA</sequence>
<reference evidence="2 4" key="1">
    <citation type="submission" date="2015-11" db="EMBL/GenBank/DDBJ databases">
        <title>Genomic analysis of 38 Legionella species identifies large and diverse effector repertoires.</title>
        <authorList>
            <person name="Burstein D."/>
            <person name="Amaro F."/>
            <person name="Zusman T."/>
            <person name="Lifshitz Z."/>
            <person name="Cohen O."/>
            <person name="Gilbert J.A."/>
            <person name="Pupko T."/>
            <person name="Shuman H.A."/>
            <person name="Segal G."/>
        </authorList>
    </citation>
    <scope>NUCLEOTIDE SEQUENCE [LARGE SCALE GENOMIC DNA]</scope>
    <source>
        <strain evidence="2 4">CDC#1407-AL-14</strain>
    </source>
</reference>
<dbReference type="EMBL" id="LNXT01000048">
    <property type="protein sequence ID" value="KTC68366.1"/>
    <property type="molecule type" value="Genomic_DNA"/>
</dbReference>
<keyword evidence="4" id="KW-1185">Reference proteome</keyword>
<evidence type="ECO:0000259" key="1">
    <source>
        <dbReference type="Pfam" id="PF12146"/>
    </source>
</evidence>
<organism evidence="3 5">
    <name type="scientific">Legionella birminghamensis</name>
    <dbReference type="NCBI Taxonomy" id="28083"/>
    <lineage>
        <taxon>Bacteria</taxon>
        <taxon>Pseudomonadati</taxon>
        <taxon>Pseudomonadota</taxon>
        <taxon>Gammaproteobacteria</taxon>
        <taxon>Legionellales</taxon>
        <taxon>Legionellaceae</taxon>
        <taxon>Legionella</taxon>
    </lineage>
</organism>
<dbReference type="Pfam" id="PF12146">
    <property type="entry name" value="Hydrolase_4"/>
    <property type="match status" value="1"/>
</dbReference>